<dbReference type="Proteomes" id="UP001150062">
    <property type="component" value="Unassembled WGS sequence"/>
</dbReference>
<reference evidence="6" key="1">
    <citation type="submission" date="2022-08" db="EMBL/GenBank/DDBJ databases">
        <title>Novel sulfate-reducing endosymbionts in the free-living metamonad Anaeramoeba.</title>
        <authorList>
            <person name="Jerlstrom-Hultqvist J."/>
            <person name="Cepicka I."/>
            <person name="Gallot-Lavallee L."/>
            <person name="Salas-Leiva D."/>
            <person name="Curtis B.A."/>
            <person name="Zahonova K."/>
            <person name="Pipaliya S."/>
            <person name="Dacks J."/>
            <person name="Roger A.J."/>
        </authorList>
    </citation>
    <scope>NUCLEOTIDE SEQUENCE</scope>
    <source>
        <strain evidence="6">Schooner1</strain>
    </source>
</reference>
<protein>
    <submittedName>
        <fullName evidence="6">Ras gtpase-activating protein</fullName>
    </submittedName>
</protein>
<dbReference type="EMBL" id="JAOAOG010000052">
    <property type="protein sequence ID" value="KAJ6251940.1"/>
    <property type="molecule type" value="Genomic_DNA"/>
</dbReference>
<gene>
    <name evidence="6" type="ORF">M0813_14714</name>
</gene>
<dbReference type="Pfam" id="PF00616">
    <property type="entry name" value="RasGAP"/>
    <property type="match status" value="1"/>
</dbReference>
<dbReference type="InterPro" id="IPR036872">
    <property type="entry name" value="CH_dom_sf"/>
</dbReference>
<organism evidence="6 7">
    <name type="scientific">Anaeramoeba flamelloides</name>
    <dbReference type="NCBI Taxonomy" id="1746091"/>
    <lineage>
        <taxon>Eukaryota</taxon>
        <taxon>Metamonada</taxon>
        <taxon>Anaeramoebidae</taxon>
        <taxon>Anaeramoeba</taxon>
    </lineage>
</organism>
<keyword evidence="3" id="KW-0472">Membrane</keyword>
<evidence type="ECO:0000256" key="1">
    <source>
        <dbReference type="ARBA" id="ARBA00004370"/>
    </source>
</evidence>
<feature type="domain" description="Ras-GAP" evidence="5">
    <location>
        <begin position="569"/>
        <end position="760"/>
    </location>
</feature>
<dbReference type="InterPro" id="IPR039360">
    <property type="entry name" value="Ras_GTPase"/>
</dbReference>
<dbReference type="Pfam" id="PF01103">
    <property type="entry name" value="Omp85"/>
    <property type="match status" value="1"/>
</dbReference>
<evidence type="ECO:0000313" key="6">
    <source>
        <dbReference type="EMBL" id="KAJ6251940.1"/>
    </source>
</evidence>
<comment type="caution">
    <text evidence="6">The sequence shown here is derived from an EMBL/GenBank/DDBJ whole genome shotgun (WGS) entry which is preliminary data.</text>
</comment>
<dbReference type="SUPFAM" id="SSF47576">
    <property type="entry name" value="Calponin-homology domain, CH-domain"/>
    <property type="match status" value="1"/>
</dbReference>
<feature type="compositionally biased region" description="Basic and acidic residues" evidence="4">
    <location>
        <begin position="237"/>
        <end position="258"/>
    </location>
</feature>
<feature type="compositionally biased region" description="Basic and acidic residues" evidence="4">
    <location>
        <begin position="205"/>
        <end position="230"/>
    </location>
</feature>
<dbReference type="InterPro" id="IPR008936">
    <property type="entry name" value="Rho_GTPase_activation_prot"/>
</dbReference>
<evidence type="ECO:0000256" key="3">
    <source>
        <dbReference type="ARBA" id="ARBA00023136"/>
    </source>
</evidence>
<keyword evidence="2" id="KW-0343">GTPase activation</keyword>
<dbReference type="Gene3D" id="1.10.418.10">
    <property type="entry name" value="Calponin-like domain"/>
    <property type="match status" value="1"/>
</dbReference>
<evidence type="ECO:0000256" key="2">
    <source>
        <dbReference type="ARBA" id="ARBA00022468"/>
    </source>
</evidence>
<dbReference type="PANTHER" id="PTHR10194">
    <property type="entry name" value="RAS GTPASE-ACTIVATING PROTEINS"/>
    <property type="match status" value="1"/>
</dbReference>
<accession>A0ABQ8Z580</accession>
<dbReference type="PROSITE" id="PS50018">
    <property type="entry name" value="RAS_GTPASE_ACTIV_2"/>
    <property type="match status" value="1"/>
</dbReference>
<keyword evidence="7" id="KW-1185">Reference proteome</keyword>
<feature type="region of interest" description="Disordered" evidence="4">
    <location>
        <begin position="144"/>
        <end position="261"/>
    </location>
</feature>
<dbReference type="InterPro" id="IPR001936">
    <property type="entry name" value="RasGAP_dom"/>
</dbReference>
<dbReference type="SMART" id="SM00323">
    <property type="entry name" value="RasGAP"/>
    <property type="match status" value="1"/>
</dbReference>
<dbReference type="Gene3D" id="1.10.506.10">
    <property type="entry name" value="GTPase Activation - p120gap, domain 1"/>
    <property type="match status" value="2"/>
</dbReference>
<dbReference type="Gene3D" id="2.40.160.50">
    <property type="entry name" value="membrane protein fhac: a member of the omp85/tpsb transporter family"/>
    <property type="match status" value="1"/>
</dbReference>
<name>A0ABQ8Z580_9EUKA</name>
<dbReference type="PANTHER" id="PTHR10194:SF60">
    <property type="entry name" value="RAS GTPASE-ACTIVATING PROTEIN RASKOL"/>
    <property type="match status" value="1"/>
</dbReference>
<proteinExistence type="predicted"/>
<sequence length="1384" mass="159249">MASLLNEYNQLLRQISEKTNNSLVPLYELSSWINFHLQDQKQEFQLTNLFTDLKDCSLLFATLLRSVTKNENFSQVSQISDPEKRAELFRELFGTLGFHFDSPSVQQIIKGDVFELIVFLCHLFLSQLQNKSLIKNIQKEEQKQRSNSQSYQKEEEQEQEQTQQQQQQQQQQQEQRPKLMENPNLIELNQQTNNEKIIEYSQPKQETKKEKKEIEKETQINKELSNKQPKEISFNNKNDERLKDNESTLIKDTEEKQNKPLSPSIEMYASIGNKMISSFSNHNQRVLTSFLNVGTILPELSQDMKNLKSELSHLQPISFFNNEELNSKTIFAETFFKILKSFGHDPLDKELKKTINEKFNQIQKVEERPMSQFLNEILQILKDNKIITGVLSEIEQSIISLIDQFFYSSVFKSRLTDEILQIFLSKKFIKISVRSIDYDHLNKIVYNSIDQFIPGIVDINSMKQAINYLFKFSALEQIVNESTKEQILTDTLKEAFGRSIYFIIDRLFGTGFGDEIIDFFEDKKKGEKRKELYHKTILPETRKALKDYLDFEDADNLVFSVESAICKENSKVYSSTLFAFLDSAGLILPFIKVSIIAEVFKITTSGALFRSNDVNQKVIHHYIDIVGVQYIKKTIGSILTEMQNADHSYEIDSFKITEEENLEYNLQIVIKYFHRLVQAVFNSIPDTPIEMRVICNYYKELTNLRYPEKALQTIGGFIFLRFICPRIVAPYKTGVIEKPIDMKFRRGLLLISSAIQALSNGIKFSEMRQYMQPFNQLIDDYLPSREKFLLEISNINGINEQQLFVPYSNRLKLSNLDKTQINSTIVNKFFRASEKNSITPKKFAIKLLIDCQQYSNWVPKDVSSLYSSIIFDKLKQLNSAVTNIKNDFSPIEKIVEKIKKDKDDNLFFRHNDSLLVLKKKKVPQTFAFEDLKTPIEIQKIVISPLKFTSEKFVHEALSQIQKENKVSEALVSAQKALDVFQSLDIFRTASISFDSKRKFPFFRDRGCTMNVSIEEKKKGPNLHLSGGVSGDGMSINASSRYNNIFGKGERFDITADLMKNSNSFFLNFTKPILSKTKLGAYGINFGIYNFLRDNQNTTFKEKVNGFSLTLSNQLLRNYYVKKIFGIGHNTGLHTLNYSFELREICKLDDVASWEIREESGASFKSLLSYDFAIDKRDNACFPSKGFFVHTSNKIAGLGIGTKFFKTETRAQVHFPLLKDISLGLIGHCGLVTPFSKRGKVGILDRFYKGGPLPIRGIDGNSLGNKIQREPKSEKEKKPFDYFGGDAYGFFTSLLTYKLPFFKDKGVNLGAQVFLTSGNLVSATSGEGSYFSKFKKIFTKRKTTAGIGIAAYLGGNRVELNYSIPVENINRKIKNPIFLINLDID</sequence>
<comment type="subcellular location">
    <subcellularLocation>
        <location evidence="1">Membrane</location>
    </subcellularLocation>
</comment>
<dbReference type="InterPro" id="IPR000184">
    <property type="entry name" value="Bac_surfAg_D15"/>
</dbReference>
<dbReference type="SUPFAM" id="SSF48350">
    <property type="entry name" value="GTPase activation domain, GAP"/>
    <property type="match status" value="1"/>
</dbReference>
<feature type="compositionally biased region" description="Low complexity" evidence="4">
    <location>
        <begin position="160"/>
        <end position="174"/>
    </location>
</feature>
<evidence type="ECO:0000256" key="4">
    <source>
        <dbReference type="SAM" id="MobiDB-lite"/>
    </source>
</evidence>
<evidence type="ECO:0000259" key="5">
    <source>
        <dbReference type="PROSITE" id="PS50018"/>
    </source>
</evidence>
<evidence type="ECO:0000313" key="7">
    <source>
        <dbReference type="Proteomes" id="UP001150062"/>
    </source>
</evidence>